<dbReference type="EMBL" id="LR031880">
    <property type="protein sequence ID" value="VDD59884.1"/>
    <property type="molecule type" value="Genomic_DNA"/>
</dbReference>
<name>A0A3P6GNE3_BRAOL</name>
<feature type="transmembrane region" description="Helical" evidence="1">
    <location>
        <begin position="20"/>
        <end position="43"/>
    </location>
</feature>
<proteinExistence type="predicted"/>
<reference evidence="2" key="1">
    <citation type="submission" date="2018-11" db="EMBL/GenBank/DDBJ databases">
        <authorList>
            <consortium name="Genoscope - CEA"/>
            <person name="William W."/>
        </authorList>
    </citation>
    <scope>NUCLEOTIDE SEQUENCE</scope>
</reference>
<gene>
    <name evidence="2" type="ORF">BOLC6T35337H</name>
</gene>
<evidence type="ECO:0000313" key="2">
    <source>
        <dbReference type="EMBL" id="VDD59884.1"/>
    </source>
</evidence>
<keyword evidence="1" id="KW-0472">Membrane</keyword>
<accession>A0A3P6GNE3</accession>
<evidence type="ECO:0000256" key="1">
    <source>
        <dbReference type="SAM" id="Phobius"/>
    </source>
</evidence>
<dbReference type="AlphaFoldDB" id="A0A3P6GNE3"/>
<feature type="transmembrane region" description="Helical" evidence="1">
    <location>
        <begin position="103"/>
        <end position="131"/>
    </location>
</feature>
<keyword evidence="1" id="KW-0812">Transmembrane</keyword>
<protein>
    <submittedName>
        <fullName evidence="2">Uncharacterized protein</fullName>
    </submittedName>
</protein>
<organism evidence="2">
    <name type="scientific">Brassica oleracea</name>
    <name type="common">Wild cabbage</name>
    <dbReference type="NCBI Taxonomy" id="3712"/>
    <lineage>
        <taxon>Eukaryota</taxon>
        <taxon>Viridiplantae</taxon>
        <taxon>Streptophyta</taxon>
        <taxon>Embryophyta</taxon>
        <taxon>Tracheophyta</taxon>
        <taxon>Spermatophyta</taxon>
        <taxon>Magnoliopsida</taxon>
        <taxon>eudicotyledons</taxon>
        <taxon>Gunneridae</taxon>
        <taxon>Pentapetalae</taxon>
        <taxon>rosids</taxon>
        <taxon>malvids</taxon>
        <taxon>Brassicales</taxon>
        <taxon>Brassicaceae</taxon>
        <taxon>Brassiceae</taxon>
        <taxon>Brassica</taxon>
    </lineage>
</organism>
<keyword evidence="1" id="KW-1133">Transmembrane helix</keyword>
<feature type="transmembrane region" description="Helical" evidence="1">
    <location>
        <begin position="64"/>
        <end position="83"/>
    </location>
</feature>
<sequence length="143" mass="15845">MVWVLSVSQQRPDTISYEPLSMPSVSGSIFSVLSALGIIAFAFRGHNLVLEIQLMYPCGEELKHSTFTTFLLATAFLLVALRLANKPNQQALFNLGQIRFRSPFQLCLVFSLALLSLPCLASPVCSVDLHFRSRLRILSSRGS</sequence>